<dbReference type="InterPro" id="IPR002121">
    <property type="entry name" value="HRDC_dom"/>
</dbReference>
<dbReference type="InterPro" id="IPR044876">
    <property type="entry name" value="HRDC_dom_sf"/>
</dbReference>
<comment type="function">
    <text evidence="6">Exonuclease involved in the 3' processing of various precursor tRNAs. Initiates hydrolysis at the 3'-terminus of an RNA molecule and releases 5'-mononucleotides.</text>
</comment>
<evidence type="ECO:0000256" key="3">
    <source>
        <dbReference type="ARBA" id="ARBA00022722"/>
    </source>
</evidence>
<dbReference type="AlphaFoldDB" id="Q65SU6"/>
<name>Q65SU6_MANSM</name>
<dbReference type="EMBL" id="AE016827">
    <property type="protein sequence ID" value="AAU37964.1"/>
    <property type="molecule type" value="Genomic_DNA"/>
</dbReference>
<dbReference type="GO" id="GO:0008408">
    <property type="term" value="F:3'-5' exonuclease activity"/>
    <property type="evidence" value="ECO:0007669"/>
    <property type="project" value="InterPro"/>
</dbReference>
<evidence type="ECO:0000256" key="5">
    <source>
        <dbReference type="ARBA" id="ARBA00022839"/>
    </source>
</evidence>
<dbReference type="RefSeq" id="WP_011200531.1">
    <property type="nucleotide sequence ID" value="NC_006300.1"/>
</dbReference>
<gene>
    <name evidence="6 8" type="primary">rnd</name>
    <name evidence="8" type="ordered locus">MS1357</name>
</gene>
<dbReference type="Gene3D" id="1.10.150.80">
    <property type="entry name" value="HRDC domain"/>
    <property type="match status" value="2"/>
</dbReference>
<dbReference type="InterPro" id="IPR006292">
    <property type="entry name" value="RNase_D"/>
</dbReference>
<evidence type="ECO:0000256" key="6">
    <source>
        <dbReference type="HAMAP-Rule" id="MF_01899"/>
    </source>
</evidence>
<dbReference type="HAMAP" id="MF_01899">
    <property type="entry name" value="RNase_D"/>
    <property type="match status" value="1"/>
</dbReference>
<comment type="subcellular location">
    <subcellularLocation>
        <location evidence="6">Cytoplasm</location>
    </subcellularLocation>
</comment>
<dbReference type="Proteomes" id="UP000000607">
    <property type="component" value="Chromosome"/>
</dbReference>
<dbReference type="InterPro" id="IPR002562">
    <property type="entry name" value="3'-5'_exonuclease_dom"/>
</dbReference>
<dbReference type="InterPro" id="IPR051086">
    <property type="entry name" value="RNase_D-like"/>
</dbReference>
<evidence type="ECO:0000259" key="7">
    <source>
        <dbReference type="PROSITE" id="PS50967"/>
    </source>
</evidence>
<dbReference type="SMART" id="SM00341">
    <property type="entry name" value="HRDC"/>
    <property type="match status" value="1"/>
</dbReference>
<dbReference type="InterPro" id="IPR010997">
    <property type="entry name" value="HRDC-like_sf"/>
</dbReference>
<sequence>MTYQIKEIQNPPHFMLITDDEALADVCARASTKSAIALDTEFVRIRSYYPKLGLIQLYDGEQVSLIDPQEIQDFSPFKQLLADPKILKVLHACHEDLEVFQHYYQQLPAPMLDTQIMANFLGFQNSMGLASLIKHYFNLEIDKGASRTDWLARPLSNRQLAYAAADVWYLLPLYCKMQNALEQTRWQSAVEFDCNLLLEKHRIVKNIDKAYLSISGAWKLNSEELMRLKLLASWRQEEAVKRDLALNFVVRGENLWLLAQNNPKHTSEMLKLGLNPQEVRIHGKKMLQILERAERIDAEYYPPEISRLADDMRYKQGLKNLQQKLKTIAPPDLNAEVIAGKRSLESLMKWVWLKHKDPNKLPDLMRDWRAEFGSELAKLL</sequence>
<keyword evidence="4 6" id="KW-0378">Hydrolase</keyword>
<dbReference type="KEGG" id="msu:MS1357"/>
<dbReference type="Pfam" id="PF01612">
    <property type="entry name" value="DNA_pol_A_exo1"/>
    <property type="match status" value="1"/>
</dbReference>
<evidence type="ECO:0000256" key="1">
    <source>
        <dbReference type="ARBA" id="ARBA00022490"/>
    </source>
</evidence>
<dbReference type="OrthoDB" id="9800549at2"/>
<comment type="similarity">
    <text evidence="6">Belongs to the RNase D family.</text>
</comment>
<evidence type="ECO:0000256" key="2">
    <source>
        <dbReference type="ARBA" id="ARBA00022694"/>
    </source>
</evidence>
<dbReference type="PANTHER" id="PTHR47649">
    <property type="entry name" value="RIBONUCLEASE D"/>
    <property type="match status" value="1"/>
</dbReference>
<reference evidence="8 9" key="1">
    <citation type="journal article" date="2004" name="Nat. Biotechnol.">
        <title>The genome sequence of the capnophilic rumen bacterium Mannheimia succiniciproducens.</title>
        <authorList>
            <person name="Hong S.H."/>
            <person name="Kim J.S."/>
            <person name="Lee S.Y."/>
            <person name="In Y.H."/>
            <person name="Choi S.S."/>
            <person name="Rih J.-K."/>
            <person name="Kim C.H."/>
            <person name="Jeong H."/>
            <person name="Hur C.G."/>
            <person name="Kim J.J."/>
        </authorList>
    </citation>
    <scope>NUCLEOTIDE SEQUENCE [LARGE SCALE GENOMIC DNA]</scope>
    <source>
        <strain evidence="9">KCTC 0769BP / MBEL55E</strain>
    </source>
</reference>
<dbReference type="SUPFAM" id="SSF47819">
    <property type="entry name" value="HRDC-like"/>
    <property type="match status" value="2"/>
</dbReference>
<protein>
    <recommendedName>
        <fullName evidence="6">Ribonuclease D</fullName>
        <shortName evidence="6">RNase D</shortName>
        <ecNumber evidence="6">3.1.13.5</ecNumber>
    </recommendedName>
</protein>
<proteinExistence type="inferred from homology"/>
<dbReference type="InterPro" id="IPR036397">
    <property type="entry name" value="RNaseH_sf"/>
</dbReference>
<dbReference type="SUPFAM" id="SSF53098">
    <property type="entry name" value="Ribonuclease H-like"/>
    <property type="match status" value="1"/>
</dbReference>
<dbReference type="GO" id="GO:0003676">
    <property type="term" value="F:nucleic acid binding"/>
    <property type="evidence" value="ECO:0007669"/>
    <property type="project" value="InterPro"/>
</dbReference>
<accession>Q65SU6</accession>
<dbReference type="CDD" id="cd06142">
    <property type="entry name" value="RNaseD_exo"/>
    <property type="match status" value="1"/>
</dbReference>
<dbReference type="GO" id="GO:0042780">
    <property type="term" value="P:tRNA 3'-end processing"/>
    <property type="evidence" value="ECO:0007669"/>
    <property type="project" value="UniProtKB-UniRule"/>
</dbReference>
<dbReference type="GO" id="GO:0033890">
    <property type="term" value="F:ribonuclease D activity"/>
    <property type="evidence" value="ECO:0007669"/>
    <property type="project" value="UniProtKB-UniRule"/>
</dbReference>
<keyword evidence="3 6" id="KW-0540">Nuclease</keyword>
<dbReference type="HOGENOM" id="CLU_042387_0_1_6"/>
<dbReference type="GO" id="GO:0005737">
    <property type="term" value="C:cytoplasm"/>
    <property type="evidence" value="ECO:0007669"/>
    <property type="project" value="UniProtKB-SubCell"/>
</dbReference>
<dbReference type="PROSITE" id="PS50967">
    <property type="entry name" value="HRDC"/>
    <property type="match status" value="1"/>
</dbReference>
<dbReference type="SMART" id="SM00474">
    <property type="entry name" value="35EXOc"/>
    <property type="match status" value="1"/>
</dbReference>
<evidence type="ECO:0000256" key="4">
    <source>
        <dbReference type="ARBA" id="ARBA00022801"/>
    </source>
</evidence>
<dbReference type="InterPro" id="IPR048579">
    <property type="entry name" value="RNAseD_HRDC_C"/>
</dbReference>
<comment type="catalytic activity">
    <reaction evidence="6">
        <text>Exonucleolytic cleavage that removes extra residues from the 3'-terminus of tRNA to produce 5'-mononucleotides.</text>
        <dbReference type="EC" id="3.1.13.5"/>
    </reaction>
</comment>
<organism evidence="8 9">
    <name type="scientific">Mannheimia succiniciproducens (strain KCTC 0769BP / MBEL55E)</name>
    <dbReference type="NCBI Taxonomy" id="221988"/>
    <lineage>
        <taxon>Bacteria</taxon>
        <taxon>Pseudomonadati</taxon>
        <taxon>Pseudomonadota</taxon>
        <taxon>Gammaproteobacteria</taxon>
        <taxon>Pasteurellales</taxon>
        <taxon>Pasteurellaceae</taxon>
        <taxon>Basfia</taxon>
    </lineage>
</organism>
<keyword evidence="2 6" id="KW-0819">tRNA processing</keyword>
<dbReference type="NCBIfam" id="TIGR01388">
    <property type="entry name" value="rnd"/>
    <property type="match status" value="1"/>
</dbReference>
<dbReference type="PANTHER" id="PTHR47649:SF1">
    <property type="entry name" value="RIBONUCLEASE D"/>
    <property type="match status" value="1"/>
</dbReference>
<dbReference type="Gene3D" id="3.30.420.10">
    <property type="entry name" value="Ribonuclease H-like superfamily/Ribonuclease H"/>
    <property type="match status" value="1"/>
</dbReference>
<dbReference type="GO" id="GO:0000166">
    <property type="term" value="F:nucleotide binding"/>
    <property type="evidence" value="ECO:0007669"/>
    <property type="project" value="InterPro"/>
</dbReference>
<dbReference type="Pfam" id="PF00570">
    <property type="entry name" value="HRDC"/>
    <property type="match status" value="1"/>
</dbReference>
<dbReference type="Pfam" id="PF21293">
    <property type="entry name" value="RNAseD_HRDC_C"/>
    <property type="match status" value="1"/>
</dbReference>
<comment type="cofactor">
    <cofactor evidence="6">
        <name>a divalent metal cation</name>
        <dbReference type="ChEBI" id="CHEBI:60240"/>
    </cofactor>
</comment>
<keyword evidence="5 6" id="KW-0269">Exonuclease</keyword>
<evidence type="ECO:0000313" key="9">
    <source>
        <dbReference type="Proteomes" id="UP000000607"/>
    </source>
</evidence>
<dbReference type="EC" id="3.1.13.5" evidence="6"/>
<dbReference type="InterPro" id="IPR012337">
    <property type="entry name" value="RNaseH-like_sf"/>
</dbReference>
<evidence type="ECO:0000313" key="8">
    <source>
        <dbReference type="EMBL" id="AAU37964.1"/>
    </source>
</evidence>
<keyword evidence="9" id="KW-1185">Reference proteome</keyword>
<dbReference type="STRING" id="221988.MS1357"/>
<dbReference type="eggNOG" id="COG0349">
    <property type="taxonomic scope" value="Bacteria"/>
</dbReference>
<keyword evidence="1 6" id="KW-0963">Cytoplasm</keyword>
<feature type="domain" description="HRDC" evidence="7">
    <location>
        <begin position="221"/>
        <end position="300"/>
    </location>
</feature>